<evidence type="ECO:0000313" key="1">
    <source>
        <dbReference type="EMBL" id="KIY61389.1"/>
    </source>
</evidence>
<dbReference type="Proteomes" id="UP000054007">
    <property type="component" value="Unassembled WGS sequence"/>
</dbReference>
<name>A0A0D7AU57_9AGAR</name>
<accession>A0A0D7AU57</accession>
<organism evidence="1 2">
    <name type="scientific">Cylindrobasidium torrendii FP15055 ss-10</name>
    <dbReference type="NCBI Taxonomy" id="1314674"/>
    <lineage>
        <taxon>Eukaryota</taxon>
        <taxon>Fungi</taxon>
        <taxon>Dikarya</taxon>
        <taxon>Basidiomycota</taxon>
        <taxon>Agaricomycotina</taxon>
        <taxon>Agaricomycetes</taxon>
        <taxon>Agaricomycetidae</taxon>
        <taxon>Agaricales</taxon>
        <taxon>Marasmiineae</taxon>
        <taxon>Physalacriaceae</taxon>
        <taxon>Cylindrobasidium</taxon>
    </lineage>
</organism>
<gene>
    <name evidence="1" type="ORF">CYLTODRAFT_415468</name>
</gene>
<dbReference type="AlphaFoldDB" id="A0A0D7AU57"/>
<evidence type="ECO:0000313" key="2">
    <source>
        <dbReference type="Proteomes" id="UP000054007"/>
    </source>
</evidence>
<sequence>MRLPFCILIAWVAVLTAIGYLQTTPIIRLGLTFAAYFREGWTAASPLVAIWISFACCAVPEGLVPWKLCPQHHSNAIESMLKKHTGSDVQDGGSIHVRHLGTAVLAEFTATGQQILKTIILNPTVSDTMSPEWMQFALEAEEFTWSATLFSNNFMKTLRSELKSDAIYFAELGRSCVGRRCGGLEFAVNHLDVSITRISGAARDAVNHIDVLRSRLDPLLRLLDDMIISREEHYRSLSRWWKLRHAAQAQVHYDTIAHLQASRAELRTAIDQADRAKHAAQSIWLDLKVMGVTLSRKDSVHISQHRVTELRQAVMSLISHALAQEDLTGTSISVPRLDL</sequence>
<reference evidence="1 2" key="1">
    <citation type="journal article" date="2015" name="Fungal Genet. Biol.">
        <title>Evolution of novel wood decay mechanisms in Agaricales revealed by the genome sequences of Fistulina hepatica and Cylindrobasidium torrendii.</title>
        <authorList>
            <person name="Floudas D."/>
            <person name="Held B.W."/>
            <person name="Riley R."/>
            <person name="Nagy L.G."/>
            <person name="Koehler G."/>
            <person name="Ransdell A.S."/>
            <person name="Younus H."/>
            <person name="Chow J."/>
            <person name="Chiniquy J."/>
            <person name="Lipzen A."/>
            <person name="Tritt A."/>
            <person name="Sun H."/>
            <person name="Haridas S."/>
            <person name="LaButti K."/>
            <person name="Ohm R.A."/>
            <person name="Kues U."/>
            <person name="Blanchette R.A."/>
            <person name="Grigoriev I.V."/>
            <person name="Minto R.E."/>
            <person name="Hibbett D.S."/>
        </authorList>
    </citation>
    <scope>NUCLEOTIDE SEQUENCE [LARGE SCALE GENOMIC DNA]</scope>
    <source>
        <strain evidence="1 2">FP15055 ss-10</strain>
    </source>
</reference>
<proteinExistence type="predicted"/>
<protein>
    <submittedName>
        <fullName evidence="1">Uncharacterized protein</fullName>
    </submittedName>
</protein>
<keyword evidence="2" id="KW-1185">Reference proteome</keyword>
<dbReference type="EMBL" id="KN880956">
    <property type="protein sequence ID" value="KIY61389.1"/>
    <property type="molecule type" value="Genomic_DNA"/>
</dbReference>